<dbReference type="AlphaFoldDB" id="A0A1Q3DA18"/>
<name>A0A1Q3DA18_CEPFO</name>
<dbReference type="EMBL" id="BDDD01005415">
    <property type="protein sequence ID" value="GAV89324.1"/>
    <property type="molecule type" value="Genomic_DNA"/>
</dbReference>
<dbReference type="PANTHER" id="PTHR11697:SF230">
    <property type="entry name" value="ZINC FINGER, MYM DOMAIN CONTAINING 1"/>
    <property type="match status" value="1"/>
</dbReference>
<dbReference type="GO" id="GO:0046983">
    <property type="term" value="F:protein dimerization activity"/>
    <property type="evidence" value="ECO:0007669"/>
    <property type="project" value="InterPro"/>
</dbReference>
<protein>
    <submittedName>
        <fullName evidence="2">Dimer_Tnp_hAT domain-containing protein</fullName>
    </submittedName>
</protein>
<reference evidence="3" key="1">
    <citation type="submission" date="2016-04" db="EMBL/GenBank/DDBJ databases">
        <title>Cephalotus genome sequencing.</title>
        <authorList>
            <person name="Fukushima K."/>
            <person name="Hasebe M."/>
            <person name="Fang X."/>
        </authorList>
    </citation>
    <scope>NUCLEOTIDE SEQUENCE [LARGE SCALE GENOMIC DNA]</scope>
    <source>
        <strain evidence="3">cv. St1</strain>
    </source>
</reference>
<comment type="caution">
    <text evidence="2">The sequence shown here is derived from an EMBL/GenBank/DDBJ whole genome shotgun (WGS) entry which is preliminary data.</text>
</comment>
<dbReference type="Proteomes" id="UP000187406">
    <property type="component" value="Unassembled WGS sequence"/>
</dbReference>
<evidence type="ECO:0000313" key="3">
    <source>
        <dbReference type="Proteomes" id="UP000187406"/>
    </source>
</evidence>
<evidence type="ECO:0000313" key="2">
    <source>
        <dbReference type="EMBL" id="GAV89324.1"/>
    </source>
</evidence>
<dbReference type="InterPro" id="IPR012337">
    <property type="entry name" value="RNaseH-like_sf"/>
</dbReference>
<gene>
    <name evidence="2" type="ORF">CFOL_v3_32742</name>
</gene>
<sequence>MRRFNKAWFDKYSTWLEYSITDDATYCLYFYLFNPSGKTFVNIGFNKDKVYPLVYMLLKLDLILPISTVTVERAFSTLTIIKNQLRNRMEDQWMNDILVTYIEKDIFNVIDNEAIIQRLPYIIVIMYDY</sequence>
<dbReference type="STRING" id="3775.A0A1Q3DA18"/>
<dbReference type="InterPro" id="IPR055298">
    <property type="entry name" value="AtLOH3-like"/>
</dbReference>
<dbReference type="SUPFAM" id="SSF53098">
    <property type="entry name" value="Ribonuclease H-like"/>
    <property type="match status" value="1"/>
</dbReference>
<dbReference type="OrthoDB" id="6778351at2759"/>
<keyword evidence="3" id="KW-1185">Reference proteome</keyword>
<dbReference type="InParanoid" id="A0A1Q3DA18"/>
<accession>A0A1Q3DA18</accession>
<organism evidence="2 3">
    <name type="scientific">Cephalotus follicularis</name>
    <name type="common">Albany pitcher plant</name>
    <dbReference type="NCBI Taxonomy" id="3775"/>
    <lineage>
        <taxon>Eukaryota</taxon>
        <taxon>Viridiplantae</taxon>
        <taxon>Streptophyta</taxon>
        <taxon>Embryophyta</taxon>
        <taxon>Tracheophyta</taxon>
        <taxon>Spermatophyta</taxon>
        <taxon>Magnoliopsida</taxon>
        <taxon>eudicotyledons</taxon>
        <taxon>Gunneridae</taxon>
        <taxon>Pentapetalae</taxon>
        <taxon>rosids</taxon>
        <taxon>fabids</taxon>
        <taxon>Oxalidales</taxon>
        <taxon>Cephalotaceae</taxon>
        <taxon>Cephalotus</taxon>
    </lineage>
</organism>
<evidence type="ECO:0000259" key="1">
    <source>
        <dbReference type="Pfam" id="PF05699"/>
    </source>
</evidence>
<dbReference type="Pfam" id="PF05699">
    <property type="entry name" value="Dimer_Tnp_hAT"/>
    <property type="match status" value="1"/>
</dbReference>
<dbReference type="PANTHER" id="PTHR11697">
    <property type="entry name" value="GENERAL TRANSCRIPTION FACTOR 2-RELATED ZINC FINGER PROTEIN"/>
    <property type="match status" value="1"/>
</dbReference>
<proteinExistence type="predicted"/>
<feature type="domain" description="HAT C-terminal dimerisation" evidence="1">
    <location>
        <begin position="48"/>
        <end position="99"/>
    </location>
</feature>
<dbReference type="InterPro" id="IPR008906">
    <property type="entry name" value="HATC_C_dom"/>
</dbReference>